<dbReference type="PROSITE" id="PS50217">
    <property type="entry name" value="BZIP"/>
    <property type="match status" value="1"/>
</dbReference>
<feature type="region of interest" description="Disordered" evidence="1">
    <location>
        <begin position="121"/>
        <end position="146"/>
    </location>
</feature>
<dbReference type="RefSeq" id="XP_016625801.1">
    <property type="nucleotide sequence ID" value="XM_016758552.1"/>
</dbReference>
<gene>
    <name evidence="3" type="ORF">Z519_00795</name>
</gene>
<dbReference type="GeneID" id="27693723"/>
<protein>
    <recommendedName>
        <fullName evidence="2">BZIP domain-containing protein</fullName>
    </recommendedName>
</protein>
<organism evidence="3 4">
    <name type="scientific">Cladophialophora bantiana (strain ATCC 10958 / CBS 173.52 / CDC B-1940 / NIH 8579)</name>
    <name type="common">Xylohypha bantiana</name>
    <dbReference type="NCBI Taxonomy" id="1442370"/>
    <lineage>
        <taxon>Eukaryota</taxon>
        <taxon>Fungi</taxon>
        <taxon>Dikarya</taxon>
        <taxon>Ascomycota</taxon>
        <taxon>Pezizomycotina</taxon>
        <taxon>Eurotiomycetes</taxon>
        <taxon>Chaetothyriomycetidae</taxon>
        <taxon>Chaetothyriales</taxon>
        <taxon>Herpotrichiellaceae</taxon>
        <taxon>Cladophialophora</taxon>
    </lineage>
</organism>
<dbReference type="Gene3D" id="1.20.5.170">
    <property type="match status" value="1"/>
</dbReference>
<dbReference type="Pfam" id="PF00170">
    <property type="entry name" value="bZIP_1"/>
    <property type="match status" value="1"/>
</dbReference>
<name>A0A0D2GL80_CLAB1</name>
<feature type="region of interest" description="Disordered" evidence="1">
    <location>
        <begin position="50"/>
        <end position="74"/>
    </location>
</feature>
<dbReference type="InterPro" id="IPR046347">
    <property type="entry name" value="bZIP_sf"/>
</dbReference>
<accession>A0A0D2GL80</accession>
<dbReference type="Proteomes" id="UP000053789">
    <property type="component" value="Unassembled WGS sequence"/>
</dbReference>
<dbReference type="InterPro" id="IPR004827">
    <property type="entry name" value="bZIP"/>
</dbReference>
<dbReference type="GO" id="GO:0003700">
    <property type="term" value="F:DNA-binding transcription factor activity"/>
    <property type="evidence" value="ECO:0007669"/>
    <property type="project" value="InterPro"/>
</dbReference>
<feature type="compositionally biased region" description="Polar residues" evidence="1">
    <location>
        <begin position="60"/>
        <end position="73"/>
    </location>
</feature>
<evidence type="ECO:0000259" key="2">
    <source>
        <dbReference type="PROSITE" id="PS50217"/>
    </source>
</evidence>
<dbReference type="AlphaFoldDB" id="A0A0D2GL80"/>
<dbReference type="HOGENOM" id="CLU_093218_0_0_1"/>
<reference evidence="3" key="1">
    <citation type="submission" date="2015-01" db="EMBL/GenBank/DDBJ databases">
        <title>The Genome Sequence of Cladophialophora bantiana CBS 173.52.</title>
        <authorList>
            <consortium name="The Broad Institute Genomics Platform"/>
            <person name="Cuomo C."/>
            <person name="de Hoog S."/>
            <person name="Gorbushina A."/>
            <person name="Stielow B."/>
            <person name="Teixiera M."/>
            <person name="Abouelleil A."/>
            <person name="Chapman S.B."/>
            <person name="Priest M."/>
            <person name="Young S.K."/>
            <person name="Wortman J."/>
            <person name="Nusbaum C."/>
            <person name="Birren B."/>
        </authorList>
    </citation>
    <scope>NUCLEOTIDE SEQUENCE [LARGE SCALE GENOMIC DNA]</scope>
    <source>
        <strain evidence="3">CBS 173.52</strain>
    </source>
</reference>
<sequence length="209" mass="23455">MQAIEQNIGLVFPSDFSPVAHGWSYPSSASSDRSSMEILDLLFDPAESSPVLHSSEPLKESNSQQSPSSNLYGNTFMDPSGVDFSVDYASSEQLDDFGTKEATAIDYTELPLPSNFTHTKMMDRKHRRREQNRKAQSNFRQKRKEELRRLEQEVEELRAQIAGYHKRGPMAGLTICTRCRNFYPASTEAVMPHSTTSGVFSSTRSSCEG</sequence>
<evidence type="ECO:0000313" key="3">
    <source>
        <dbReference type="EMBL" id="KIW99132.1"/>
    </source>
</evidence>
<dbReference type="CDD" id="cd14688">
    <property type="entry name" value="bZIP_YAP"/>
    <property type="match status" value="1"/>
</dbReference>
<feature type="domain" description="BZIP" evidence="2">
    <location>
        <begin position="122"/>
        <end position="160"/>
    </location>
</feature>
<evidence type="ECO:0000256" key="1">
    <source>
        <dbReference type="SAM" id="MobiDB-lite"/>
    </source>
</evidence>
<dbReference type="PROSITE" id="PS00036">
    <property type="entry name" value="BZIP_BASIC"/>
    <property type="match status" value="1"/>
</dbReference>
<dbReference type="EMBL" id="KN846980">
    <property type="protein sequence ID" value="KIW99132.1"/>
    <property type="molecule type" value="Genomic_DNA"/>
</dbReference>
<dbReference type="OrthoDB" id="4159201at2759"/>
<evidence type="ECO:0000313" key="4">
    <source>
        <dbReference type="Proteomes" id="UP000053789"/>
    </source>
</evidence>
<dbReference type="VEuPathDB" id="FungiDB:Z519_00795"/>
<dbReference type="SUPFAM" id="SSF57959">
    <property type="entry name" value="Leucine zipper domain"/>
    <property type="match status" value="1"/>
</dbReference>
<proteinExistence type="predicted"/>
<keyword evidence="4" id="KW-1185">Reference proteome</keyword>